<accession>A0A7Z8G4F3</accession>
<organism evidence="8 9">
    <name type="scientific">Carnobacterium divergens</name>
    <name type="common">Lactobacillus divergens</name>
    <dbReference type="NCBI Taxonomy" id="2748"/>
    <lineage>
        <taxon>Bacteria</taxon>
        <taxon>Bacillati</taxon>
        <taxon>Bacillota</taxon>
        <taxon>Bacilli</taxon>
        <taxon>Lactobacillales</taxon>
        <taxon>Carnobacteriaceae</taxon>
        <taxon>Carnobacterium</taxon>
    </lineage>
</organism>
<feature type="transmembrane region" description="Helical" evidence="6">
    <location>
        <begin position="294"/>
        <end position="320"/>
    </location>
</feature>
<feature type="transmembrane region" description="Helical" evidence="6">
    <location>
        <begin position="545"/>
        <end position="567"/>
    </location>
</feature>
<feature type="transmembrane region" description="Helical" evidence="6">
    <location>
        <begin position="101"/>
        <end position="127"/>
    </location>
</feature>
<dbReference type="EMBL" id="NRPP01000013">
    <property type="protein sequence ID" value="TFJ26386.1"/>
    <property type="molecule type" value="Genomic_DNA"/>
</dbReference>
<feature type="transmembrane region" description="Helical" evidence="6">
    <location>
        <begin position="602"/>
        <end position="620"/>
    </location>
</feature>
<name>A0A7Z8G4F3_CARDV</name>
<feature type="transmembrane region" description="Helical" evidence="6">
    <location>
        <begin position="632"/>
        <end position="653"/>
    </location>
</feature>
<evidence type="ECO:0000256" key="2">
    <source>
        <dbReference type="ARBA" id="ARBA00022475"/>
    </source>
</evidence>
<protein>
    <recommendedName>
        <fullName evidence="7">ABC3 transporter permease C-terminal domain-containing protein</fullName>
    </recommendedName>
</protein>
<feature type="domain" description="ABC3 transporter permease C-terminal" evidence="7">
    <location>
        <begin position="552"/>
        <end position="659"/>
    </location>
</feature>
<dbReference type="PANTHER" id="PTHR46795">
    <property type="entry name" value="ABC TRANSPORTER PERMEASE-RELATED-RELATED"/>
    <property type="match status" value="1"/>
</dbReference>
<evidence type="ECO:0000256" key="3">
    <source>
        <dbReference type="ARBA" id="ARBA00022692"/>
    </source>
</evidence>
<feature type="transmembrane region" description="Helical" evidence="6">
    <location>
        <begin position="158"/>
        <end position="177"/>
    </location>
</feature>
<dbReference type="InterPro" id="IPR003838">
    <property type="entry name" value="ABC3_permease_C"/>
</dbReference>
<keyword evidence="4 6" id="KW-1133">Transmembrane helix</keyword>
<feature type="transmembrane region" description="Helical" evidence="6">
    <location>
        <begin position="198"/>
        <end position="218"/>
    </location>
</feature>
<dbReference type="RefSeq" id="WP_135021420.1">
    <property type="nucleotide sequence ID" value="NZ_CBCPJW010000001.1"/>
</dbReference>
<evidence type="ECO:0000256" key="1">
    <source>
        <dbReference type="ARBA" id="ARBA00004651"/>
    </source>
</evidence>
<dbReference type="Proteomes" id="UP000297938">
    <property type="component" value="Unassembled WGS sequence"/>
</dbReference>
<evidence type="ECO:0000256" key="6">
    <source>
        <dbReference type="PIRNR" id="PIRNR018968"/>
    </source>
</evidence>
<dbReference type="Pfam" id="PF02687">
    <property type="entry name" value="FtsX"/>
    <property type="match status" value="2"/>
</dbReference>
<dbReference type="PIRSF" id="PIRSF018968">
    <property type="entry name" value="ABC_permease_BceB"/>
    <property type="match status" value="1"/>
</dbReference>
<keyword evidence="2 6" id="KW-1003">Cell membrane</keyword>
<dbReference type="PANTHER" id="PTHR46795:SF3">
    <property type="entry name" value="ABC TRANSPORTER PERMEASE"/>
    <property type="match status" value="1"/>
</dbReference>
<gene>
    <name evidence="8" type="ORF">CKN69_08230</name>
</gene>
<dbReference type="GO" id="GO:0055085">
    <property type="term" value="P:transmembrane transport"/>
    <property type="evidence" value="ECO:0007669"/>
    <property type="project" value="UniProtKB-UniRule"/>
</dbReference>
<evidence type="ECO:0000313" key="8">
    <source>
        <dbReference type="EMBL" id="TFJ26386.1"/>
    </source>
</evidence>
<comment type="similarity">
    <text evidence="6">Belongs to the ABC-4 integral membrane protein family.</text>
</comment>
<reference evidence="8 9" key="1">
    <citation type="journal article" date="2018" name="Int. J. Food Microbiol.">
        <title>Growth of Carnobacterium spp. isolated from chilled vacuum-packaged meat under relevant acidic conditions.</title>
        <authorList>
            <person name="Zhang P."/>
            <person name="Badoni M."/>
            <person name="Ganzle M."/>
            <person name="Yang X."/>
        </authorList>
    </citation>
    <scope>NUCLEOTIDE SEQUENCE [LARGE SCALE GENOMIC DNA]</scope>
    <source>
        <strain evidence="8 9">B2</strain>
    </source>
</reference>
<dbReference type="InterPro" id="IPR027022">
    <property type="entry name" value="ABC_permease_BceB-typ"/>
</dbReference>
<dbReference type="AlphaFoldDB" id="A0A7Z8G4F3"/>
<feature type="transmembrane region" description="Helical" evidence="6">
    <location>
        <begin position="238"/>
        <end position="264"/>
    </location>
</feature>
<evidence type="ECO:0000259" key="7">
    <source>
        <dbReference type="Pfam" id="PF02687"/>
    </source>
</evidence>
<evidence type="ECO:0000313" key="9">
    <source>
        <dbReference type="Proteomes" id="UP000297938"/>
    </source>
</evidence>
<evidence type="ECO:0000256" key="4">
    <source>
        <dbReference type="ARBA" id="ARBA00022989"/>
    </source>
</evidence>
<evidence type="ECO:0000256" key="5">
    <source>
        <dbReference type="ARBA" id="ARBA00023136"/>
    </source>
</evidence>
<comment type="caution">
    <text evidence="8">The sequence shown here is derived from an EMBL/GenBank/DDBJ whole genome shotgun (WGS) entry which is preliminary data.</text>
</comment>
<keyword evidence="6" id="KW-0813">Transport</keyword>
<feature type="transmembrane region" description="Helical" evidence="6">
    <location>
        <begin position="20"/>
        <end position="40"/>
    </location>
</feature>
<feature type="transmembrane region" description="Helical" evidence="6">
    <location>
        <begin position="60"/>
        <end position="80"/>
    </location>
</feature>
<keyword evidence="3 6" id="KW-0812">Transmembrane</keyword>
<comment type="subcellular location">
    <subcellularLocation>
        <location evidence="1 6">Cell membrane</location>
        <topology evidence="1 6">Multi-pass membrane protein</topology>
    </subcellularLocation>
</comment>
<sequence length="668" mass="76096">MTYIKLAIKNVKTQFRDYYVYMLSMSFSIMVYFTFISLSFSDDVVKITKESVKISATLQATSILILAFVVLFMFYANAFFIRKRKKEIGLYNILGMKKSELGILFFLENLFLGMIALFIGILLGQLLSKLFAMILLSAMRIQGVAHFRLSFHAVNQTVVVFLLIFLFLSIQNASLVYRYKLVDLFKATSVGNRLPKKSFFSGFLGLLGIFLIGAGYYMALNIGEIISIIENSDVQWLLAALVIILLFEIIGTYLFFNSFLAFFIRLRKKNRGSYYKGMNLITTSELLFRFKKNAISLSTIAILSAVTLTAVGGAGALYTFSIRQIAATASFDFNYESSNDEINQTIKETLKKYPDFPVKDTVTSTYKVVEGTYISFINHKKTTEYFNLMKESDYNQTVKKSNYGKMVSLKNNQNVAYLTGLYYPSLFGDPIGTSIAIKQLGGPLKIQEISGTIPYNQMATSGDILVVKDTVFNQVTNPLTTYKKTGINIEHYKKSGKLATEMDKKLEDEKMAFLPLENSNIYQQPRSVYSSKYWVEQDLNASMGFMMYISVFLGLVFMIATGSIIMLKQLAEAEEEIGNYLILKKIGVTYQEIKRSIYKQTAFVFLLPILIASIHTYVAIKMMSIILNNNWIYTLLICGSFIFIYFIFYLFTARAYNRIVNRRITARL</sequence>
<feature type="domain" description="ABC3 transporter permease C-terminal" evidence="7">
    <location>
        <begin position="62"/>
        <end position="177"/>
    </location>
</feature>
<proteinExistence type="inferred from homology"/>
<dbReference type="GO" id="GO:0005886">
    <property type="term" value="C:plasma membrane"/>
    <property type="evidence" value="ECO:0007669"/>
    <property type="project" value="UniProtKB-SubCell"/>
</dbReference>
<dbReference type="InterPro" id="IPR052536">
    <property type="entry name" value="ABC-4_Integral_Memb_Prot"/>
</dbReference>
<keyword evidence="5 6" id="KW-0472">Membrane</keyword>